<gene>
    <name evidence="2" type="ORF">AQ490_19550</name>
</gene>
<accession>A0A0T6LU36</accession>
<proteinExistence type="predicted"/>
<organism evidence="2 3">
    <name type="scientific">Wenjunlia vitaminophila</name>
    <name type="common">Streptomyces vitaminophilus</name>
    <dbReference type="NCBI Taxonomy" id="76728"/>
    <lineage>
        <taxon>Bacteria</taxon>
        <taxon>Bacillati</taxon>
        <taxon>Actinomycetota</taxon>
        <taxon>Actinomycetes</taxon>
        <taxon>Kitasatosporales</taxon>
        <taxon>Streptomycetaceae</taxon>
        <taxon>Wenjunlia</taxon>
    </lineage>
</organism>
<dbReference type="Proteomes" id="UP000050867">
    <property type="component" value="Unassembled WGS sequence"/>
</dbReference>
<evidence type="ECO:0000313" key="2">
    <source>
        <dbReference type="EMBL" id="KRV49528.1"/>
    </source>
</evidence>
<dbReference type="AlphaFoldDB" id="A0A0T6LU36"/>
<protein>
    <recommendedName>
        <fullName evidence="4">CRISPR-associated protein Cst1</fullName>
    </recommendedName>
</protein>
<dbReference type="eggNOG" id="ENOG502ZAYH">
    <property type="taxonomic scope" value="Bacteria"/>
</dbReference>
<sequence>MDQVTVAVGAALPLTLTSHPLQRSGAWAVTVLAGRDTPEGVSVEDLEDVADRLVADVCAAAASSRQAVEYDWWKVLFALFPNSKATHNSRPRDRAALQPAISQLFAPDDTDDTDESDDTGVWPCTFCGVPSSVVWTKMVLPMFDTDKAINTLPPGVPGWPVCRGCRVAMWALPYGAWVTAGSATVLTCEEPAVERAFVTRNVRRARRIAQVGFDGLPATAGPEHVVAVALRQLAPELPATAVLWSFKNDNQDPWLRVSRTRRATARFLSMVGARAPLRAGWSLLEQALTARDKDGQVVADGRQGAARSLFEAEDGSSRPFLTRIHHLLVAPARRWLPYELGALATLGSTYAEEVLGMEPRLASVATLLVDWIEHGSASPRGRFAEYRAVALKPYQLGQLLMQAQSRLMLDGRAAPAGPEDCAALISTGPRSWEQRMLLFFSVTELLVRRGVSIGGGADPDDEERIKQLVEQPILESDEEDAA</sequence>
<dbReference type="OrthoDB" id="4008201at2"/>
<dbReference type="STRING" id="76728.AQ490_19550"/>
<keyword evidence="3" id="KW-1185">Reference proteome</keyword>
<reference evidence="2 3" key="1">
    <citation type="submission" date="2015-10" db="EMBL/GenBank/DDBJ databases">
        <title>Draft genome sequence of pyrrolomycin-producing Streptomyces vitaminophilus.</title>
        <authorList>
            <person name="Graham D.E."/>
            <person name="Mahan K.M."/>
            <person name="Klingeman D.M."/>
            <person name="Hettich R.L."/>
            <person name="Parry R.J."/>
        </authorList>
    </citation>
    <scope>NUCLEOTIDE SEQUENCE [LARGE SCALE GENOMIC DNA]</scope>
    <source>
        <strain evidence="2 3">ATCC 31673</strain>
    </source>
</reference>
<dbReference type="EMBL" id="LLZU01000011">
    <property type="protein sequence ID" value="KRV49528.1"/>
    <property type="molecule type" value="Genomic_DNA"/>
</dbReference>
<dbReference type="RefSeq" id="WP_051087423.1">
    <property type="nucleotide sequence ID" value="NZ_LLZU01000011.1"/>
</dbReference>
<comment type="caution">
    <text evidence="2">The sequence shown here is derived from an EMBL/GenBank/DDBJ whole genome shotgun (WGS) entry which is preliminary data.</text>
</comment>
<evidence type="ECO:0000313" key="3">
    <source>
        <dbReference type="Proteomes" id="UP000050867"/>
    </source>
</evidence>
<name>A0A0T6LU36_WENVI</name>
<evidence type="ECO:0008006" key="4">
    <source>
        <dbReference type="Google" id="ProtNLM"/>
    </source>
</evidence>
<feature type="region of interest" description="Disordered" evidence="1">
    <location>
        <begin position="457"/>
        <end position="482"/>
    </location>
</feature>
<evidence type="ECO:0000256" key="1">
    <source>
        <dbReference type="SAM" id="MobiDB-lite"/>
    </source>
</evidence>